<dbReference type="Proteomes" id="UP001589813">
    <property type="component" value="Unassembled WGS sequence"/>
</dbReference>
<dbReference type="Pfam" id="PF05762">
    <property type="entry name" value="VWA_CoxE"/>
    <property type="match status" value="1"/>
</dbReference>
<evidence type="ECO:0000313" key="1">
    <source>
        <dbReference type="EMBL" id="MFC0048282.1"/>
    </source>
</evidence>
<sequence>MLSGFFLTVRRHGVKVSITEYLDLLRALQQQLVFADLDQFYQLARLCWVKHETDYDKFDRACGEYFDGVEQLDLLGAIPNDWLTPGFIRQLSDEDKAALQSLGGLEALLKAFRERLEEQQGRHAGGNKWIGTGGSSPFGAYGFHPEGMRIGQQGSGARRAVKVWDQRQFQSLSSDEVLNNRSLQLALRQLRRFARSGAESELDLNDTISATSKQGGLLDLRYQRERHNAVKLLLLFDIGGSMDDYIHQCRQLFNAVRAEFKHLEFFYFHNCVYETLWRDEKRRPQDAVATTQLLHTYGHDYKLIFVGDATMGPYEISYPGGSVEHYNTEAGEVWLQRLLAQFPQAVWLNPQPESWWPHYASIAQLNKICQGRMFGLTLDGLANAINQLKHKN</sequence>
<gene>
    <name evidence="1" type="ORF">ACFFJP_08275</name>
</gene>
<dbReference type="RefSeq" id="WP_377242321.1">
    <property type="nucleotide sequence ID" value="NZ_JBHLXP010000001.1"/>
</dbReference>
<dbReference type="InterPro" id="IPR008912">
    <property type="entry name" value="Uncharacterised_CoxE"/>
</dbReference>
<proteinExistence type="predicted"/>
<dbReference type="PANTHER" id="PTHR39338:SF7">
    <property type="entry name" value="BLL6692 PROTEIN"/>
    <property type="match status" value="1"/>
</dbReference>
<comment type="caution">
    <text evidence="1">The sequence shown here is derived from an EMBL/GenBank/DDBJ whole genome shotgun (WGS) entry which is preliminary data.</text>
</comment>
<dbReference type="PANTHER" id="PTHR39338">
    <property type="entry name" value="BLL5662 PROTEIN-RELATED"/>
    <property type="match status" value="1"/>
</dbReference>
<reference evidence="1 2" key="1">
    <citation type="submission" date="2024-09" db="EMBL/GenBank/DDBJ databases">
        <authorList>
            <person name="Sun Q."/>
            <person name="Mori K."/>
        </authorList>
    </citation>
    <scope>NUCLEOTIDE SEQUENCE [LARGE SCALE GENOMIC DNA]</scope>
    <source>
        <strain evidence="1 2">KCTC 23315</strain>
    </source>
</reference>
<organism evidence="1 2">
    <name type="scientific">Rheinheimera tilapiae</name>
    <dbReference type="NCBI Taxonomy" id="875043"/>
    <lineage>
        <taxon>Bacteria</taxon>
        <taxon>Pseudomonadati</taxon>
        <taxon>Pseudomonadota</taxon>
        <taxon>Gammaproteobacteria</taxon>
        <taxon>Chromatiales</taxon>
        <taxon>Chromatiaceae</taxon>
        <taxon>Rheinheimera</taxon>
    </lineage>
</organism>
<dbReference type="EMBL" id="JBHLXP010000001">
    <property type="protein sequence ID" value="MFC0048282.1"/>
    <property type="molecule type" value="Genomic_DNA"/>
</dbReference>
<evidence type="ECO:0000313" key="2">
    <source>
        <dbReference type="Proteomes" id="UP001589813"/>
    </source>
</evidence>
<keyword evidence="2" id="KW-1185">Reference proteome</keyword>
<name>A0ABV6BBV3_9GAMM</name>
<accession>A0ABV6BBV3</accession>
<protein>
    <submittedName>
        <fullName evidence="1">VWA domain-containing protein</fullName>
    </submittedName>
</protein>